<organism evidence="3 4">
    <name type="scientific">Halosolutus amylolyticus</name>
    <dbReference type="NCBI Taxonomy" id="2932267"/>
    <lineage>
        <taxon>Archaea</taxon>
        <taxon>Methanobacteriati</taxon>
        <taxon>Methanobacteriota</taxon>
        <taxon>Stenosarchaea group</taxon>
        <taxon>Halobacteria</taxon>
        <taxon>Halobacteriales</taxon>
        <taxon>Natrialbaceae</taxon>
        <taxon>Halosolutus</taxon>
    </lineage>
</organism>
<protein>
    <submittedName>
        <fullName evidence="3">DolP-mannose mannosyltransferase</fullName>
    </submittedName>
</protein>
<keyword evidence="3" id="KW-0328">Glycosyltransferase</keyword>
<dbReference type="EMBL" id="JBHSFA010000011">
    <property type="protein sequence ID" value="MFC4544590.1"/>
    <property type="molecule type" value="Genomic_DNA"/>
</dbReference>
<comment type="caution">
    <text evidence="3">The sequence shown here is derived from an EMBL/GenBank/DDBJ whole genome shotgun (WGS) entry which is preliminary data.</text>
</comment>
<dbReference type="Pfam" id="PF15971">
    <property type="entry name" value="Mannosyl_trans4"/>
    <property type="match status" value="1"/>
</dbReference>
<evidence type="ECO:0000313" key="4">
    <source>
        <dbReference type="Proteomes" id="UP001595898"/>
    </source>
</evidence>
<evidence type="ECO:0000256" key="1">
    <source>
        <dbReference type="SAM" id="MobiDB-lite"/>
    </source>
</evidence>
<proteinExistence type="predicted"/>
<feature type="transmembrane region" description="Helical" evidence="2">
    <location>
        <begin position="92"/>
        <end position="118"/>
    </location>
</feature>
<reference evidence="3 4" key="1">
    <citation type="journal article" date="2019" name="Int. J. Syst. Evol. Microbiol.">
        <title>The Global Catalogue of Microorganisms (GCM) 10K type strain sequencing project: providing services to taxonomists for standard genome sequencing and annotation.</title>
        <authorList>
            <consortium name="The Broad Institute Genomics Platform"/>
            <consortium name="The Broad Institute Genome Sequencing Center for Infectious Disease"/>
            <person name="Wu L."/>
            <person name="Ma J."/>
        </authorList>
    </citation>
    <scope>NUCLEOTIDE SEQUENCE [LARGE SCALE GENOMIC DNA]</scope>
    <source>
        <strain evidence="3 4">WLHS5</strain>
    </source>
</reference>
<feature type="transmembrane region" description="Helical" evidence="2">
    <location>
        <begin position="288"/>
        <end position="306"/>
    </location>
</feature>
<sequence length="472" mass="49910">MRFGITPVHLPDDRPGWIAALGPIVAVLFVGGFVAYLLTEWPRIATDPAFFQHTGWYVLQGGVPYVDVWDVNPPVPFAITAALAAVSGGDMLVLHGLSVALTVLVAAASVMLVGWVAYLVTGQNAAAIAAGLTMLVVPELFVLPLLGVRSQFYSLFFGTLALALVLRDRPFLAGAAAALSAGSWQAGAVFAPLVVGIAAQRIGPNAALRAITGGGVVTGLVVLAFAAAGALVPMIVQAIVAPLAAGSSSTLAEHVYSILLVFGYGSLLLPVALFGWVYAAVRDLRDQWWVPTGGLLLGLQVLFVDMDGATDTFLWLAFVAIGVAIAVDPLLTHAYRSVTAVTDRRPTAAIRPNRRLLSIVAVVAVAGLLVLSGLVWNTGSPSVKSTLTSMEQEAEPEGETPSVTPGDADVPSMRTIYWEQLEPETCHYRLSWNEVRWVAMTDDRLDRRQCDGWPSRLDRASGERSLGNPGLG</sequence>
<feature type="transmembrane region" description="Helical" evidence="2">
    <location>
        <begin position="172"/>
        <end position="199"/>
    </location>
</feature>
<feature type="transmembrane region" description="Helical" evidence="2">
    <location>
        <begin position="124"/>
        <end position="143"/>
    </location>
</feature>
<evidence type="ECO:0000313" key="3">
    <source>
        <dbReference type="EMBL" id="MFC4544590.1"/>
    </source>
</evidence>
<feature type="transmembrane region" description="Helical" evidence="2">
    <location>
        <begin position="356"/>
        <end position="376"/>
    </location>
</feature>
<feature type="region of interest" description="Disordered" evidence="1">
    <location>
        <begin position="449"/>
        <end position="472"/>
    </location>
</feature>
<dbReference type="AlphaFoldDB" id="A0ABD5PVH0"/>
<feature type="compositionally biased region" description="Basic and acidic residues" evidence="1">
    <location>
        <begin position="449"/>
        <end position="462"/>
    </location>
</feature>
<dbReference type="RefSeq" id="WP_250141319.1">
    <property type="nucleotide sequence ID" value="NZ_JALIQP010000003.1"/>
</dbReference>
<feature type="transmembrane region" description="Helical" evidence="2">
    <location>
        <begin position="211"/>
        <end position="236"/>
    </location>
</feature>
<keyword evidence="2" id="KW-0812">Transmembrane</keyword>
<keyword evidence="4" id="KW-1185">Reference proteome</keyword>
<gene>
    <name evidence="3" type="ORF">ACFO5R_21895</name>
</gene>
<evidence type="ECO:0000256" key="2">
    <source>
        <dbReference type="SAM" id="Phobius"/>
    </source>
</evidence>
<keyword evidence="2" id="KW-0472">Membrane</keyword>
<dbReference type="InterPro" id="IPR031897">
    <property type="entry name" value="AglS"/>
</dbReference>
<feature type="transmembrane region" description="Helical" evidence="2">
    <location>
        <begin position="256"/>
        <end position="281"/>
    </location>
</feature>
<feature type="region of interest" description="Disordered" evidence="1">
    <location>
        <begin position="390"/>
        <end position="409"/>
    </location>
</feature>
<accession>A0ABD5PVH0</accession>
<feature type="transmembrane region" description="Helical" evidence="2">
    <location>
        <begin position="17"/>
        <end position="38"/>
    </location>
</feature>
<dbReference type="Proteomes" id="UP001595898">
    <property type="component" value="Unassembled WGS sequence"/>
</dbReference>
<feature type="transmembrane region" description="Helical" evidence="2">
    <location>
        <begin position="312"/>
        <end position="335"/>
    </location>
</feature>
<name>A0ABD5PVH0_9EURY</name>
<keyword evidence="2" id="KW-1133">Transmembrane helix</keyword>
<keyword evidence="3" id="KW-0808">Transferase</keyword>
<feature type="transmembrane region" description="Helical" evidence="2">
    <location>
        <begin position="150"/>
        <end position="166"/>
    </location>
</feature>
<dbReference type="GO" id="GO:0016757">
    <property type="term" value="F:glycosyltransferase activity"/>
    <property type="evidence" value="ECO:0007669"/>
    <property type="project" value="UniProtKB-KW"/>
</dbReference>